<dbReference type="GO" id="GO:0036503">
    <property type="term" value="P:ERAD pathway"/>
    <property type="evidence" value="ECO:0007669"/>
    <property type="project" value="TreeGrafter"/>
</dbReference>
<dbReference type="EMBL" id="NJPP01000066">
    <property type="protein sequence ID" value="PIT67883.1"/>
    <property type="molecule type" value="Genomic_DNA"/>
</dbReference>
<dbReference type="InterPro" id="IPR036869">
    <property type="entry name" value="J_dom_sf"/>
</dbReference>
<evidence type="ECO:0000259" key="3">
    <source>
        <dbReference type="PROSITE" id="PS50076"/>
    </source>
</evidence>
<reference evidence="4 5" key="1">
    <citation type="submission" date="2017-06" db="EMBL/GenBank/DDBJ databases">
        <title>Draft genome of Bartonella tribocorum C635.</title>
        <authorList>
            <person name="Hadjadj L."/>
            <person name="Jiyipong T."/>
            <person name="Diene S.M."/>
            <person name="Morand S."/>
            <person name="Rolain J.-M."/>
        </authorList>
    </citation>
    <scope>NUCLEOTIDE SEQUENCE [LARGE SCALE GENOMIC DNA]</scope>
    <source>
        <strain evidence="4 5">C635</strain>
    </source>
</reference>
<keyword evidence="1" id="KW-0143">Chaperone</keyword>
<dbReference type="PROSITE" id="PS00636">
    <property type="entry name" value="DNAJ_1"/>
    <property type="match status" value="1"/>
</dbReference>
<dbReference type="Pfam" id="PF00226">
    <property type="entry name" value="DnaJ"/>
    <property type="match status" value="1"/>
</dbReference>
<proteinExistence type="predicted"/>
<feature type="transmembrane region" description="Helical" evidence="2">
    <location>
        <begin position="77"/>
        <end position="99"/>
    </location>
</feature>
<dbReference type="InterPro" id="IPR051948">
    <property type="entry name" value="Hsp70_co-chaperone_J-domain"/>
</dbReference>
<dbReference type="GO" id="GO:0051787">
    <property type="term" value="F:misfolded protein binding"/>
    <property type="evidence" value="ECO:0007669"/>
    <property type="project" value="TreeGrafter"/>
</dbReference>
<dbReference type="Gene3D" id="1.10.287.110">
    <property type="entry name" value="DnaJ domain"/>
    <property type="match status" value="1"/>
</dbReference>
<comment type="caution">
    <text evidence="4">The sequence shown here is derived from an EMBL/GenBank/DDBJ whole genome shotgun (WGS) entry which is preliminary data.</text>
</comment>
<evidence type="ECO:0000256" key="1">
    <source>
        <dbReference type="ARBA" id="ARBA00023186"/>
    </source>
</evidence>
<evidence type="ECO:0000256" key="2">
    <source>
        <dbReference type="SAM" id="Phobius"/>
    </source>
</evidence>
<dbReference type="PANTHER" id="PTHR44360">
    <property type="entry name" value="DNAJ HOMOLOG SUBFAMILY B MEMBER 9"/>
    <property type="match status" value="1"/>
</dbReference>
<dbReference type="GO" id="GO:0051087">
    <property type="term" value="F:protein-folding chaperone binding"/>
    <property type="evidence" value="ECO:0007669"/>
    <property type="project" value="TreeGrafter"/>
</dbReference>
<dbReference type="RefSeq" id="WP_100131272.1">
    <property type="nucleotide sequence ID" value="NZ_CADDYJ010000048.1"/>
</dbReference>
<sequence length="105" mass="12456">MKTVFRKLALQYHPDHNSSTEANQKFRKICKSYETLKDPQKRAAYNQFSHETFEDNHKTFEIRSDPENGRPDNIARVIFIIYGITLFICSIISFFTWNIPLEIIK</sequence>
<feature type="domain" description="J" evidence="3">
    <location>
        <begin position="1"/>
        <end position="49"/>
    </location>
</feature>
<dbReference type="PROSITE" id="PS50076">
    <property type="entry name" value="DNAJ_2"/>
    <property type="match status" value="1"/>
</dbReference>
<dbReference type="OrthoDB" id="9779889at2"/>
<evidence type="ECO:0000313" key="4">
    <source>
        <dbReference type="EMBL" id="PIT67883.1"/>
    </source>
</evidence>
<gene>
    <name evidence="4" type="ORF">CEV08_09090</name>
</gene>
<dbReference type="SUPFAM" id="SSF46565">
    <property type="entry name" value="Chaperone J-domain"/>
    <property type="match status" value="1"/>
</dbReference>
<dbReference type="InterPro" id="IPR018253">
    <property type="entry name" value="DnaJ_domain_CS"/>
</dbReference>
<protein>
    <recommendedName>
        <fullName evidence="3">J domain-containing protein</fullName>
    </recommendedName>
</protein>
<keyword evidence="2" id="KW-1133">Transmembrane helix</keyword>
<dbReference type="InterPro" id="IPR001623">
    <property type="entry name" value="DnaJ_domain"/>
</dbReference>
<dbReference type="SMART" id="SM00271">
    <property type="entry name" value="DnaJ"/>
    <property type="match status" value="1"/>
</dbReference>
<keyword evidence="2" id="KW-0812">Transmembrane</keyword>
<dbReference type="PRINTS" id="PR00625">
    <property type="entry name" value="JDOMAIN"/>
</dbReference>
<dbReference type="AlphaFoldDB" id="A0A2N9Y850"/>
<dbReference type="PANTHER" id="PTHR44360:SF1">
    <property type="entry name" value="DNAJ HOMOLOG SUBFAMILY B MEMBER 9"/>
    <property type="match status" value="1"/>
</dbReference>
<evidence type="ECO:0000313" key="5">
    <source>
        <dbReference type="Proteomes" id="UP000230791"/>
    </source>
</evidence>
<dbReference type="CDD" id="cd06257">
    <property type="entry name" value="DnaJ"/>
    <property type="match status" value="1"/>
</dbReference>
<accession>A0A2N9Y850</accession>
<keyword evidence="2" id="KW-0472">Membrane</keyword>
<organism evidence="4 5">
    <name type="scientific">Bartonella tribocorum</name>
    <dbReference type="NCBI Taxonomy" id="85701"/>
    <lineage>
        <taxon>Bacteria</taxon>
        <taxon>Pseudomonadati</taxon>
        <taxon>Pseudomonadota</taxon>
        <taxon>Alphaproteobacteria</taxon>
        <taxon>Hyphomicrobiales</taxon>
        <taxon>Bartonellaceae</taxon>
        <taxon>Bartonella</taxon>
    </lineage>
</organism>
<dbReference type="Proteomes" id="UP000230791">
    <property type="component" value="Unassembled WGS sequence"/>
</dbReference>
<name>A0A2N9Y850_9HYPH</name>